<keyword evidence="2" id="KW-1185">Reference proteome</keyword>
<organism evidence="1 2">
    <name type="scientific">Gossypium australe</name>
    <dbReference type="NCBI Taxonomy" id="47621"/>
    <lineage>
        <taxon>Eukaryota</taxon>
        <taxon>Viridiplantae</taxon>
        <taxon>Streptophyta</taxon>
        <taxon>Embryophyta</taxon>
        <taxon>Tracheophyta</taxon>
        <taxon>Spermatophyta</taxon>
        <taxon>Magnoliopsida</taxon>
        <taxon>eudicotyledons</taxon>
        <taxon>Gunneridae</taxon>
        <taxon>Pentapetalae</taxon>
        <taxon>rosids</taxon>
        <taxon>malvids</taxon>
        <taxon>Malvales</taxon>
        <taxon>Malvaceae</taxon>
        <taxon>Malvoideae</taxon>
        <taxon>Gossypium</taxon>
    </lineage>
</organism>
<keyword evidence="1" id="KW-0540">Nuclease</keyword>
<dbReference type="OrthoDB" id="1729225at2759"/>
<dbReference type="GO" id="GO:0004519">
    <property type="term" value="F:endonuclease activity"/>
    <property type="evidence" value="ECO:0007669"/>
    <property type="project" value="UniProtKB-KW"/>
</dbReference>
<gene>
    <name evidence="1" type="ORF">EPI10_031860</name>
</gene>
<sequence length="150" mass="17397">MMGMRTPYSKDIGDSQRASRPDAMKILCWNARGLGNSIEVLIEGTHKGLSIRWNEGCSIMLRNLSRNHIDVEVQEVPAKPKWRMTGFYGVSDSHHRIESWNLLRSLGQDQNFPWMLEDMGYSSPQFTWEKGNFPENNIRERLDREVVNAE</sequence>
<accession>A0A5B6X1G0</accession>
<dbReference type="AlphaFoldDB" id="A0A5B6X1G0"/>
<comment type="caution">
    <text evidence="1">The sequence shown here is derived from an EMBL/GenBank/DDBJ whole genome shotgun (WGS) entry which is preliminary data.</text>
</comment>
<proteinExistence type="predicted"/>
<dbReference type="EMBL" id="SMMG02000001">
    <property type="protein sequence ID" value="KAA3488079.1"/>
    <property type="molecule type" value="Genomic_DNA"/>
</dbReference>
<evidence type="ECO:0000313" key="2">
    <source>
        <dbReference type="Proteomes" id="UP000325315"/>
    </source>
</evidence>
<evidence type="ECO:0000313" key="1">
    <source>
        <dbReference type="EMBL" id="KAA3488079.1"/>
    </source>
</evidence>
<protein>
    <submittedName>
        <fullName evidence="1">Endonuclease/exonuclease/phosphatase family protein</fullName>
    </submittedName>
</protein>
<keyword evidence="1" id="KW-0378">Hydrolase</keyword>
<name>A0A5B6X1G0_9ROSI</name>
<reference evidence="2" key="1">
    <citation type="journal article" date="2019" name="Plant Biotechnol. J.">
        <title>Genome sequencing of the Australian wild diploid species Gossypium australe highlights disease resistance and delayed gland morphogenesis.</title>
        <authorList>
            <person name="Cai Y."/>
            <person name="Cai X."/>
            <person name="Wang Q."/>
            <person name="Wang P."/>
            <person name="Zhang Y."/>
            <person name="Cai C."/>
            <person name="Xu Y."/>
            <person name="Wang K."/>
            <person name="Zhou Z."/>
            <person name="Wang C."/>
            <person name="Geng S."/>
            <person name="Li B."/>
            <person name="Dong Q."/>
            <person name="Hou Y."/>
            <person name="Wang H."/>
            <person name="Ai P."/>
            <person name="Liu Z."/>
            <person name="Yi F."/>
            <person name="Sun M."/>
            <person name="An G."/>
            <person name="Cheng J."/>
            <person name="Zhang Y."/>
            <person name="Shi Q."/>
            <person name="Xie Y."/>
            <person name="Shi X."/>
            <person name="Chang Y."/>
            <person name="Huang F."/>
            <person name="Chen Y."/>
            <person name="Hong S."/>
            <person name="Mi L."/>
            <person name="Sun Q."/>
            <person name="Zhang L."/>
            <person name="Zhou B."/>
            <person name="Peng R."/>
            <person name="Zhang X."/>
            <person name="Liu F."/>
        </authorList>
    </citation>
    <scope>NUCLEOTIDE SEQUENCE [LARGE SCALE GENOMIC DNA]</scope>
    <source>
        <strain evidence="2">cv. PA1801</strain>
    </source>
</reference>
<keyword evidence="1" id="KW-0269">Exonuclease</keyword>
<dbReference type="GO" id="GO:0004527">
    <property type="term" value="F:exonuclease activity"/>
    <property type="evidence" value="ECO:0007669"/>
    <property type="project" value="UniProtKB-KW"/>
</dbReference>
<keyword evidence="1" id="KW-0255">Endonuclease</keyword>
<dbReference type="Proteomes" id="UP000325315">
    <property type="component" value="Unassembled WGS sequence"/>
</dbReference>